<evidence type="ECO:0000256" key="2">
    <source>
        <dbReference type="RuleBase" id="RU000363"/>
    </source>
</evidence>
<evidence type="ECO:0000313" key="3">
    <source>
        <dbReference type="Proteomes" id="UP000694865"/>
    </source>
</evidence>
<name>A0ABM0M1P7_SACKO</name>
<dbReference type="InterPro" id="IPR036291">
    <property type="entry name" value="NAD(P)-bd_dom_sf"/>
</dbReference>
<reference evidence="4" key="1">
    <citation type="submission" date="2025-08" db="UniProtKB">
        <authorList>
            <consortium name="RefSeq"/>
        </authorList>
    </citation>
    <scope>IDENTIFICATION</scope>
    <source>
        <tissue evidence="4">Testes</tissue>
    </source>
</reference>
<dbReference type="Gene3D" id="3.40.50.720">
    <property type="entry name" value="NAD(P)-binding Rossmann-like Domain"/>
    <property type="match status" value="1"/>
</dbReference>
<sequence>MFISFIVFTTIKKWFKGGVCRSKTRMDGKTVLITGGNSGIGKETARDIAKRGARLILASRDVEKTKRIATEITRESGNENIVVKRLDLGSLQSVRNFAAEIIREESHLDVLINNAGVMCCPYSKTEEGFEMHFGVNHLGHFLLTHLLLDLLKKSAPSRIVVLSSLVHILMFGIHFDDINSEKSYNSWIAYCHSKLANLMFTRELAKKLKGTGVTVNAVHPGIVVTELTRYLNVLVKYFVILSLLPILKNERDGAQTSIHCAVADELENVSGLYFSDCAPKKPTRVARDDEAAKRLWELSERMVGLKE</sequence>
<dbReference type="SUPFAM" id="SSF51735">
    <property type="entry name" value="NAD(P)-binding Rossmann-fold domains"/>
    <property type="match status" value="1"/>
</dbReference>
<dbReference type="PRINTS" id="PR00080">
    <property type="entry name" value="SDRFAMILY"/>
</dbReference>
<keyword evidence="1" id="KW-0560">Oxidoreductase</keyword>
<gene>
    <name evidence="4" type="primary">LOC100370050</name>
</gene>
<proteinExistence type="inferred from homology"/>
<accession>A0ABM0M1P7</accession>
<comment type="similarity">
    <text evidence="2">Belongs to the short-chain dehydrogenases/reductases (SDR) family.</text>
</comment>
<protein>
    <submittedName>
        <fullName evidence="4">Retinol dehydrogenase 12-like</fullName>
    </submittedName>
</protein>
<keyword evidence="3" id="KW-1185">Reference proteome</keyword>
<dbReference type="PRINTS" id="PR00081">
    <property type="entry name" value="GDHRDH"/>
</dbReference>
<dbReference type="PANTHER" id="PTHR43157">
    <property type="entry name" value="PHOSPHATIDYLINOSITOL-GLYCAN BIOSYNTHESIS CLASS F PROTEIN-RELATED"/>
    <property type="match status" value="1"/>
</dbReference>
<evidence type="ECO:0000313" key="4">
    <source>
        <dbReference type="RefSeq" id="XP_006813938.1"/>
    </source>
</evidence>
<dbReference type="Pfam" id="PF00106">
    <property type="entry name" value="adh_short"/>
    <property type="match status" value="1"/>
</dbReference>
<evidence type="ECO:0000256" key="1">
    <source>
        <dbReference type="ARBA" id="ARBA00023002"/>
    </source>
</evidence>
<dbReference type="InterPro" id="IPR002347">
    <property type="entry name" value="SDR_fam"/>
</dbReference>
<organism evidence="3 4">
    <name type="scientific">Saccoglossus kowalevskii</name>
    <name type="common">Acorn worm</name>
    <dbReference type="NCBI Taxonomy" id="10224"/>
    <lineage>
        <taxon>Eukaryota</taxon>
        <taxon>Metazoa</taxon>
        <taxon>Hemichordata</taxon>
        <taxon>Enteropneusta</taxon>
        <taxon>Harrimaniidae</taxon>
        <taxon>Saccoglossus</taxon>
    </lineage>
</organism>
<dbReference type="GeneID" id="100370050"/>
<dbReference type="Proteomes" id="UP000694865">
    <property type="component" value="Unplaced"/>
</dbReference>
<dbReference type="PANTHER" id="PTHR43157:SF31">
    <property type="entry name" value="PHOSPHATIDYLINOSITOL-GLYCAN BIOSYNTHESIS CLASS F PROTEIN"/>
    <property type="match status" value="1"/>
</dbReference>
<dbReference type="RefSeq" id="XP_006813938.1">
    <property type="nucleotide sequence ID" value="XM_006813875.1"/>
</dbReference>